<evidence type="ECO:0000256" key="6">
    <source>
        <dbReference type="ARBA" id="ARBA00023136"/>
    </source>
</evidence>
<proteinExistence type="predicted"/>
<protein>
    <recommendedName>
        <fullName evidence="8">ABC transmembrane type-1 domain-containing protein</fullName>
    </recommendedName>
</protein>
<dbReference type="PANTHER" id="PTHR30465">
    <property type="entry name" value="INNER MEMBRANE ABC TRANSPORTER"/>
    <property type="match status" value="1"/>
</dbReference>
<comment type="subcellular location">
    <subcellularLocation>
        <location evidence="1">Cell membrane</location>
        <topology evidence="1">Multi-pass membrane protein</topology>
    </subcellularLocation>
</comment>
<dbReference type="EMBL" id="BARS01012282">
    <property type="protein sequence ID" value="GAF98599.1"/>
    <property type="molecule type" value="Genomic_DNA"/>
</dbReference>
<evidence type="ECO:0000256" key="4">
    <source>
        <dbReference type="ARBA" id="ARBA00022692"/>
    </source>
</evidence>
<keyword evidence="5 7" id="KW-1133">Transmembrane helix</keyword>
<gene>
    <name evidence="9" type="ORF">S01H1_21954</name>
</gene>
<dbReference type="Gene3D" id="1.10.3720.10">
    <property type="entry name" value="MetI-like"/>
    <property type="match status" value="1"/>
</dbReference>
<dbReference type="PANTHER" id="PTHR30465:SF43">
    <property type="entry name" value="OLIGOPEPTIDE ABC TRANSPORTER, PERMEASE PROTEIN"/>
    <property type="match status" value="1"/>
</dbReference>
<dbReference type="PROSITE" id="PS50928">
    <property type="entry name" value="ABC_TM1"/>
    <property type="match status" value="1"/>
</dbReference>
<dbReference type="AlphaFoldDB" id="X0TZ87"/>
<sequence length="170" mass="18861">MFFFYKYFGLSVSGLFSPEYMRASWSLAKLVDMLKHLPVPIIVVGTAGTAALIRVMRGCLLDELRKQYVITARAKGVQERKILFKYPVRLALNPIVSTVGWLLPQIVSGATITSVVLNLPTTGPVLLGALLSEDLYLSSSILFLLSFLTVIGTFLSDILLVWLDPRIRLT</sequence>
<dbReference type="GO" id="GO:0055085">
    <property type="term" value="P:transmembrane transport"/>
    <property type="evidence" value="ECO:0007669"/>
    <property type="project" value="InterPro"/>
</dbReference>
<feature type="domain" description="ABC transmembrane type-1" evidence="8">
    <location>
        <begin position="1"/>
        <end position="160"/>
    </location>
</feature>
<keyword evidence="3" id="KW-1003">Cell membrane</keyword>
<name>X0TZ87_9ZZZZ</name>
<evidence type="ECO:0000256" key="5">
    <source>
        <dbReference type="ARBA" id="ARBA00022989"/>
    </source>
</evidence>
<keyword evidence="6 7" id="KW-0472">Membrane</keyword>
<evidence type="ECO:0000256" key="1">
    <source>
        <dbReference type="ARBA" id="ARBA00004651"/>
    </source>
</evidence>
<accession>X0TZ87</accession>
<keyword evidence="2" id="KW-0813">Transport</keyword>
<dbReference type="Pfam" id="PF00528">
    <property type="entry name" value="BPD_transp_1"/>
    <property type="match status" value="1"/>
</dbReference>
<comment type="caution">
    <text evidence="9">The sequence shown here is derived from an EMBL/GenBank/DDBJ whole genome shotgun (WGS) entry which is preliminary data.</text>
</comment>
<dbReference type="InterPro" id="IPR035906">
    <property type="entry name" value="MetI-like_sf"/>
</dbReference>
<organism evidence="9">
    <name type="scientific">marine sediment metagenome</name>
    <dbReference type="NCBI Taxonomy" id="412755"/>
    <lineage>
        <taxon>unclassified sequences</taxon>
        <taxon>metagenomes</taxon>
        <taxon>ecological metagenomes</taxon>
    </lineage>
</organism>
<reference evidence="9" key="1">
    <citation type="journal article" date="2014" name="Front. Microbiol.">
        <title>High frequency of phylogenetically diverse reductive dehalogenase-homologous genes in deep subseafloor sedimentary metagenomes.</title>
        <authorList>
            <person name="Kawai M."/>
            <person name="Futagami T."/>
            <person name="Toyoda A."/>
            <person name="Takaki Y."/>
            <person name="Nishi S."/>
            <person name="Hori S."/>
            <person name="Arai W."/>
            <person name="Tsubouchi T."/>
            <person name="Morono Y."/>
            <person name="Uchiyama I."/>
            <person name="Ito T."/>
            <person name="Fujiyama A."/>
            <person name="Inagaki F."/>
            <person name="Takami H."/>
        </authorList>
    </citation>
    <scope>NUCLEOTIDE SEQUENCE</scope>
    <source>
        <strain evidence="9">Expedition CK06-06</strain>
    </source>
</reference>
<feature type="transmembrane region" description="Helical" evidence="7">
    <location>
        <begin position="38"/>
        <end position="56"/>
    </location>
</feature>
<dbReference type="GO" id="GO:0005886">
    <property type="term" value="C:plasma membrane"/>
    <property type="evidence" value="ECO:0007669"/>
    <property type="project" value="UniProtKB-SubCell"/>
</dbReference>
<evidence type="ECO:0000256" key="2">
    <source>
        <dbReference type="ARBA" id="ARBA00022448"/>
    </source>
</evidence>
<evidence type="ECO:0000256" key="7">
    <source>
        <dbReference type="SAM" id="Phobius"/>
    </source>
</evidence>
<dbReference type="SUPFAM" id="SSF161098">
    <property type="entry name" value="MetI-like"/>
    <property type="match status" value="1"/>
</dbReference>
<keyword evidence="4 7" id="KW-0812">Transmembrane</keyword>
<evidence type="ECO:0000313" key="9">
    <source>
        <dbReference type="EMBL" id="GAF98599.1"/>
    </source>
</evidence>
<dbReference type="InterPro" id="IPR000515">
    <property type="entry name" value="MetI-like"/>
</dbReference>
<feature type="transmembrane region" description="Helical" evidence="7">
    <location>
        <begin position="90"/>
        <end position="117"/>
    </location>
</feature>
<evidence type="ECO:0000259" key="8">
    <source>
        <dbReference type="PROSITE" id="PS50928"/>
    </source>
</evidence>
<feature type="transmembrane region" description="Helical" evidence="7">
    <location>
        <begin position="137"/>
        <end position="163"/>
    </location>
</feature>
<evidence type="ECO:0000256" key="3">
    <source>
        <dbReference type="ARBA" id="ARBA00022475"/>
    </source>
</evidence>